<dbReference type="EC" id="2.7.7.7" evidence="7"/>
<name>A0ABY3MXX9_9GAMM</name>
<dbReference type="InterPro" id="IPR022880">
    <property type="entry name" value="DNApol_IV"/>
</dbReference>
<dbReference type="Pfam" id="PF11799">
    <property type="entry name" value="IMS_C"/>
    <property type="match status" value="1"/>
</dbReference>
<dbReference type="CDD" id="cd03586">
    <property type="entry name" value="PolY_Pol_IV_kappa"/>
    <property type="match status" value="1"/>
</dbReference>
<dbReference type="HAMAP" id="MF_01113">
    <property type="entry name" value="DNApol_IV"/>
    <property type="match status" value="1"/>
</dbReference>
<dbReference type="InterPro" id="IPR017961">
    <property type="entry name" value="DNA_pol_Y-fam_little_finger"/>
</dbReference>
<dbReference type="PROSITE" id="PS50173">
    <property type="entry name" value="UMUC"/>
    <property type="match status" value="1"/>
</dbReference>
<keyword evidence="7 9" id="KW-0808">Transferase</keyword>
<comment type="subcellular location">
    <subcellularLocation>
        <location evidence="7">Cytoplasm</location>
    </subcellularLocation>
</comment>
<dbReference type="GO" id="GO:0003887">
    <property type="term" value="F:DNA-directed DNA polymerase activity"/>
    <property type="evidence" value="ECO:0007669"/>
    <property type="project" value="UniProtKB-EC"/>
</dbReference>
<keyword evidence="7" id="KW-0963">Cytoplasm</keyword>
<dbReference type="Gene3D" id="3.30.70.270">
    <property type="match status" value="1"/>
</dbReference>
<keyword evidence="7" id="KW-0238">DNA-binding</keyword>
<evidence type="ECO:0000256" key="6">
    <source>
        <dbReference type="ARBA" id="ARBA00023204"/>
    </source>
</evidence>
<evidence type="ECO:0000313" key="10">
    <source>
        <dbReference type="Proteomes" id="UP000815846"/>
    </source>
</evidence>
<dbReference type="SUPFAM" id="SSF56672">
    <property type="entry name" value="DNA/RNA polymerases"/>
    <property type="match status" value="1"/>
</dbReference>
<dbReference type="NCBIfam" id="NF002677">
    <property type="entry name" value="PRK02406.1"/>
    <property type="match status" value="1"/>
</dbReference>
<dbReference type="InterPro" id="IPR036775">
    <property type="entry name" value="DNA_pol_Y-fam_lit_finger_sf"/>
</dbReference>
<gene>
    <name evidence="7 9" type="primary">dinB</name>
    <name evidence="9" type="ORF">CWS31_008045</name>
</gene>
<dbReference type="PANTHER" id="PTHR11076:SF33">
    <property type="entry name" value="DNA POLYMERASE KAPPA"/>
    <property type="match status" value="1"/>
</dbReference>
<comment type="subunit">
    <text evidence="7">Monomer.</text>
</comment>
<evidence type="ECO:0000256" key="5">
    <source>
        <dbReference type="ARBA" id="ARBA00022932"/>
    </source>
</evidence>
<comment type="caution">
    <text evidence="9">The sequence shown here is derived from an EMBL/GenBank/DDBJ whole genome shotgun (WGS) entry which is preliminary data.</text>
</comment>
<dbReference type="Gene3D" id="1.10.150.20">
    <property type="entry name" value="5' to 3' exonuclease, C-terminal subdomain"/>
    <property type="match status" value="1"/>
</dbReference>
<dbReference type="EMBL" id="PJAI02000007">
    <property type="protein sequence ID" value="TYK65892.1"/>
    <property type="molecule type" value="Genomic_DNA"/>
</dbReference>
<comment type="function">
    <text evidence="7">Poorly processive, error-prone DNA polymerase involved in untargeted mutagenesis. Copies undamaged DNA at stalled replication forks, which arise in vivo from mismatched or misaligned primer ends. These misaligned primers can be extended by PolIV. Exhibits no 3'-5' exonuclease (proofreading) activity. May be involved in translesional synthesis, in conjunction with the beta clamp from PolIII.</text>
</comment>
<dbReference type="InterPro" id="IPR001126">
    <property type="entry name" value="UmuC"/>
</dbReference>
<keyword evidence="7" id="KW-0460">Magnesium</keyword>
<evidence type="ECO:0000256" key="4">
    <source>
        <dbReference type="ARBA" id="ARBA00022763"/>
    </source>
</evidence>
<comment type="cofactor">
    <cofactor evidence="7">
        <name>Mg(2+)</name>
        <dbReference type="ChEBI" id="CHEBI:18420"/>
    </cofactor>
    <text evidence="7">Binds 2 magnesium ions per subunit.</text>
</comment>
<sequence length="375" mass="42175">MSNERPKQISSQISNQILEQKTEQRKIIHVDMDAFYASVEMRDFPEYRDIPIAVGGDGPRSVLCTCNYLAREFGVRSAMPAARAKLLCPELKIVNGRMTVYQEVSAKIREIFSRYTSIIEPLSLDEAYLDVTACPLFNGSATLIAEDIRLAIANELQLTASAGIAPIKFLAKIASDLNKPNGQYVITPQQVSGFIDTMPLSKIPGVGKVMCKKLLESGLEFGRDIKALDEASLIRQFGKLGRSLWYKCNGDDDRAIVTKRIRKSVGVERTFADDINNLEELSDYMNNNLIPELKSRAKKYLSTREISKLGIKVKFKDFHQTTKEFKFHQFDDSIFQTLLQEGLARGEGKAVRLLGVHIGLGERPQSHQQFEFTLD</sequence>
<feature type="domain" description="UmuC" evidence="8">
    <location>
        <begin position="27"/>
        <end position="207"/>
    </location>
</feature>
<feature type="active site" evidence="7">
    <location>
        <position position="126"/>
    </location>
</feature>
<feature type="binding site" evidence="7">
    <location>
        <position position="125"/>
    </location>
    <ligand>
        <name>Mg(2+)</name>
        <dbReference type="ChEBI" id="CHEBI:18420"/>
    </ligand>
</feature>
<keyword evidence="3 7" id="KW-0235">DNA replication</keyword>
<dbReference type="Proteomes" id="UP000815846">
    <property type="component" value="Unassembled WGS sequence"/>
</dbReference>
<keyword evidence="7" id="KW-0479">Metal-binding</keyword>
<evidence type="ECO:0000259" key="8">
    <source>
        <dbReference type="PROSITE" id="PS50173"/>
    </source>
</evidence>
<dbReference type="Gene3D" id="3.30.1490.100">
    <property type="entry name" value="DNA polymerase, Y-family, little finger domain"/>
    <property type="match status" value="1"/>
</dbReference>
<reference evidence="9 10" key="1">
    <citation type="submission" date="2019-08" db="EMBL/GenBank/DDBJ databases">
        <title>Microbe sample from Colwellia echini.</title>
        <authorList>
            <person name="Christiansen L."/>
            <person name="Pathiraja D."/>
            <person name="Schultz-Johansen M."/>
            <person name="Choi I.-G."/>
            <person name="Stougaard P."/>
        </authorList>
    </citation>
    <scope>NUCLEOTIDE SEQUENCE [LARGE SCALE GENOMIC DNA]</scope>
    <source>
        <strain evidence="9 10">A3</strain>
    </source>
</reference>
<feature type="binding site" evidence="7">
    <location>
        <position position="31"/>
    </location>
    <ligand>
        <name>Mg(2+)</name>
        <dbReference type="ChEBI" id="CHEBI:18420"/>
    </ligand>
</feature>
<evidence type="ECO:0000256" key="1">
    <source>
        <dbReference type="ARBA" id="ARBA00010945"/>
    </source>
</evidence>
<comment type="catalytic activity">
    <reaction evidence="7">
        <text>DNA(n) + a 2'-deoxyribonucleoside 5'-triphosphate = DNA(n+1) + diphosphate</text>
        <dbReference type="Rhea" id="RHEA:22508"/>
        <dbReference type="Rhea" id="RHEA-COMP:17339"/>
        <dbReference type="Rhea" id="RHEA-COMP:17340"/>
        <dbReference type="ChEBI" id="CHEBI:33019"/>
        <dbReference type="ChEBI" id="CHEBI:61560"/>
        <dbReference type="ChEBI" id="CHEBI:173112"/>
        <dbReference type="EC" id="2.7.7.7"/>
    </reaction>
</comment>
<dbReference type="RefSeq" id="WP_101342851.1">
    <property type="nucleotide sequence ID" value="NZ_PJAI02000007.1"/>
</dbReference>
<evidence type="ECO:0000313" key="9">
    <source>
        <dbReference type="EMBL" id="TYK65892.1"/>
    </source>
</evidence>
<evidence type="ECO:0000256" key="7">
    <source>
        <dbReference type="HAMAP-Rule" id="MF_01113"/>
    </source>
</evidence>
<dbReference type="InterPro" id="IPR043502">
    <property type="entry name" value="DNA/RNA_pol_sf"/>
</dbReference>
<proteinExistence type="inferred from homology"/>
<accession>A0ABY3MXX9</accession>
<evidence type="ECO:0000256" key="2">
    <source>
        <dbReference type="ARBA" id="ARBA00022457"/>
    </source>
</evidence>
<keyword evidence="5 7" id="KW-0239">DNA-directed DNA polymerase</keyword>
<keyword evidence="7 9" id="KW-0548">Nucleotidyltransferase</keyword>
<dbReference type="SUPFAM" id="SSF100879">
    <property type="entry name" value="Lesion bypass DNA polymerase (Y-family), little finger domain"/>
    <property type="match status" value="1"/>
</dbReference>
<organism evidence="9 10">
    <name type="scientific">Colwellia echini</name>
    <dbReference type="NCBI Taxonomy" id="1982103"/>
    <lineage>
        <taxon>Bacteria</taxon>
        <taxon>Pseudomonadati</taxon>
        <taxon>Pseudomonadota</taxon>
        <taxon>Gammaproteobacteria</taxon>
        <taxon>Alteromonadales</taxon>
        <taxon>Colwelliaceae</taxon>
        <taxon>Colwellia</taxon>
    </lineage>
</organism>
<keyword evidence="6 7" id="KW-0234">DNA repair</keyword>
<keyword evidence="2 7" id="KW-0515">Mutator protein</keyword>
<evidence type="ECO:0000256" key="3">
    <source>
        <dbReference type="ARBA" id="ARBA00022705"/>
    </source>
</evidence>
<dbReference type="InterPro" id="IPR050116">
    <property type="entry name" value="DNA_polymerase-Y"/>
</dbReference>
<dbReference type="InterPro" id="IPR043128">
    <property type="entry name" value="Rev_trsase/Diguanyl_cyclase"/>
</dbReference>
<feature type="site" description="Substrate discrimination" evidence="7">
    <location>
        <position position="36"/>
    </location>
</feature>
<keyword evidence="10" id="KW-1185">Reference proteome</keyword>
<protein>
    <recommendedName>
        <fullName evidence="7">DNA polymerase IV</fullName>
        <shortName evidence="7">Pol IV</shortName>
        <ecNumber evidence="7">2.7.7.7</ecNumber>
    </recommendedName>
</protein>
<dbReference type="PANTHER" id="PTHR11076">
    <property type="entry name" value="DNA REPAIR POLYMERASE UMUC / TRANSFERASE FAMILY MEMBER"/>
    <property type="match status" value="1"/>
</dbReference>
<dbReference type="Pfam" id="PF00817">
    <property type="entry name" value="IMS"/>
    <property type="match status" value="1"/>
</dbReference>
<comment type="similarity">
    <text evidence="1 7">Belongs to the DNA polymerase type-Y family.</text>
</comment>
<dbReference type="Gene3D" id="3.40.1170.60">
    <property type="match status" value="1"/>
</dbReference>
<keyword evidence="4 7" id="KW-0227">DNA damage</keyword>